<evidence type="ECO:0000256" key="2">
    <source>
        <dbReference type="ARBA" id="ARBA00022801"/>
    </source>
</evidence>
<dbReference type="InterPro" id="IPR006439">
    <property type="entry name" value="HAD-SF_hydro_IA"/>
</dbReference>
<dbReference type="EMBL" id="VXIS01000169">
    <property type="protein sequence ID" value="KAA8899253.1"/>
    <property type="molecule type" value="Genomic_DNA"/>
</dbReference>
<keyword evidence="2" id="KW-0378">Hydrolase</keyword>
<dbReference type="NCBIfam" id="TIGR01428">
    <property type="entry name" value="HAD_type_II"/>
    <property type="match status" value="1"/>
</dbReference>
<dbReference type="InterPro" id="IPR023214">
    <property type="entry name" value="HAD_sf"/>
</dbReference>
<evidence type="ECO:0000256" key="1">
    <source>
        <dbReference type="ARBA" id="ARBA00008106"/>
    </source>
</evidence>
<comment type="similarity">
    <text evidence="1">Belongs to the HAD-like hydrolase superfamily. S-2-haloalkanoic acid dehalogenase family.</text>
</comment>
<dbReference type="AlphaFoldDB" id="A0A5J5EPR4"/>
<dbReference type="InterPro" id="IPR036412">
    <property type="entry name" value="HAD-like_sf"/>
</dbReference>
<evidence type="ECO:0000313" key="4">
    <source>
        <dbReference type="Proteomes" id="UP000326924"/>
    </source>
</evidence>
<sequence length="239" mass="26451">MAPTHLAFDLYGTLLDTSSIKTALENLLPNDQKPLATHIVQDWRKHQLEYTWRLTSMGVYKDFSTVTLLSLRNALQDSGVSIPDLLTDKLIHAYDYLSLFPDAEPLLRALEASPEFMATVFSNGTPAQLETSIHQSHGLKDSVFASSNLPYVSVDAVKRFKPAPEVYWHLLGQLGLSTDEASKVVLVSGNPFDIVGAGAVGMKTVWVDREGRGWRDGLGAPDKVVKSLEEVVKWVKDEK</sequence>
<gene>
    <name evidence="3" type="ORF">FN846DRAFT_815978</name>
</gene>
<dbReference type="SUPFAM" id="SSF56784">
    <property type="entry name" value="HAD-like"/>
    <property type="match status" value="1"/>
</dbReference>
<comment type="caution">
    <text evidence="3">The sequence shown here is derived from an EMBL/GenBank/DDBJ whole genome shotgun (WGS) entry which is preliminary data.</text>
</comment>
<reference evidence="3 4" key="1">
    <citation type="submission" date="2019-09" db="EMBL/GenBank/DDBJ databases">
        <title>Draft genome of the ectomycorrhizal ascomycete Sphaerosporella brunnea.</title>
        <authorList>
            <consortium name="DOE Joint Genome Institute"/>
            <person name="Benucci G.M."/>
            <person name="Marozzi G."/>
            <person name="Antonielli L."/>
            <person name="Sanchez S."/>
            <person name="Marco P."/>
            <person name="Wang X."/>
            <person name="Falini L.B."/>
            <person name="Barry K."/>
            <person name="Haridas S."/>
            <person name="Lipzen A."/>
            <person name="Labutti K."/>
            <person name="Grigoriev I.V."/>
            <person name="Murat C."/>
            <person name="Martin F."/>
            <person name="Albertini E."/>
            <person name="Donnini D."/>
            <person name="Bonito G."/>
        </authorList>
    </citation>
    <scope>NUCLEOTIDE SEQUENCE [LARGE SCALE GENOMIC DNA]</scope>
    <source>
        <strain evidence="3 4">Sb_GMNB300</strain>
    </source>
</reference>
<dbReference type="SFLD" id="SFLDG01129">
    <property type="entry name" value="C1.5:_HAD__Beta-PGM__Phosphata"/>
    <property type="match status" value="1"/>
</dbReference>
<dbReference type="Gene3D" id="3.40.50.1000">
    <property type="entry name" value="HAD superfamily/HAD-like"/>
    <property type="match status" value="1"/>
</dbReference>
<keyword evidence="4" id="KW-1185">Reference proteome</keyword>
<name>A0A5J5EPR4_9PEZI</name>
<dbReference type="OrthoDB" id="3256520at2759"/>
<dbReference type="Proteomes" id="UP000326924">
    <property type="component" value="Unassembled WGS sequence"/>
</dbReference>
<dbReference type="SFLD" id="SFLDS00003">
    <property type="entry name" value="Haloacid_Dehalogenase"/>
    <property type="match status" value="1"/>
</dbReference>
<protein>
    <submittedName>
        <fullName evidence="3">Haloacid dehalogenase, type II</fullName>
    </submittedName>
</protein>
<dbReference type="Gene3D" id="1.10.150.240">
    <property type="entry name" value="Putative phosphatase, domain 2"/>
    <property type="match status" value="1"/>
</dbReference>
<dbReference type="GO" id="GO:0019120">
    <property type="term" value="F:hydrolase activity, acting on acid halide bonds, in C-halide compounds"/>
    <property type="evidence" value="ECO:0007669"/>
    <property type="project" value="InterPro"/>
</dbReference>
<dbReference type="InterPro" id="IPR051540">
    <property type="entry name" value="S-2-haloacid_dehalogenase"/>
</dbReference>
<dbReference type="NCBIfam" id="TIGR01493">
    <property type="entry name" value="HAD-SF-IA-v2"/>
    <property type="match status" value="1"/>
</dbReference>
<accession>A0A5J5EPR4</accession>
<dbReference type="PANTHER" id="PTHR43316:SF3">
    <property type="entry name" value="HALOACID DEHALOGENASE, TYPE II (AFU_ORTHOLOGUE AFUA_2G07750)-RELATED"/>
    <property type="match status" value="1"/>
</dbReference>
<dbReference type="InterPro" id="IPR023198">
    <property type="entry name" value="PGP-like_dom2"/>
</dbReference>
<dbReference type="InParanoid" id="A0A5J5EPR4"/>
<organism evidence="3 4">
    <name type="scientific">Sphaerosporella brunnea</name>
    <dbReference type="NCBI Taxonomy" id="1250544"/>
    <lineage>
        <taxon>Eukaryota</taxon>
        <taxon>Fungi</taxon>
        <taxon>Dikarya</taxon>
        <taxon>Ascomycota</taxon>
        <taxon>Pezizomycotina</taxon>
        <taxon>Pezizomycetes</taxon>
        <taxon>Pezizales</taxon>
        <taxon>Pyronemataceae</taxon>
        <taxon>Sphaerosporella</taxon>
    </lineage>
</organism>
<evidence type="ECO:0000313" key="3">
    <source>
        <dbReference type="EMBL" id="KAA8899253.1"/>
    </source>
</evidence>
<dbReference type="Pfam" id="PF00702">
    <property type="entry name" value="Hydrolase"/>
    <property type="match status" value="1"/>
</dbReference>
<dbReference type="GO" id="GO:0016791">
    <property type="term" value="F:phosphatase activity"/>
    <property type="evidence" value="ECO:0007669"/>
    <property type="project" value="UniProtKB-ARBA"/>
</dbReference>
<dbReference type="PRINTS" id="PR00413">
    <property type="entry name" value="HADHALOGNASE"/>
</dbReference>
<proteinExistence type="inferred from homology"/>
<dbReference type="PANTHER" id="PTHR43316">
    <property type="entry name" value="HYDROLASE, HALOACID DELAHOGENASE-RELATED"/>
    <property type="match status" value="1"/>
</dbReference>
<dbReference type="InterPro" id="IPR006328">
    <property type="entry name" value="2-HAD"/>
</dbReference>